<gene>
    <name evidence="1" type="ORF">BIV57_04145</name>
</gene>
<protein>
    <submittedName>
        <fullName evidence="1">Uncharacterized protein</fullName>
    </submittedName>
</protein>
<organism evidence="1 2">
    <name type="scientific">Mangrovactinospora gilvigrisea</name>
    <dbReference type="NCBI Taxonomy" id="1428644"/>
    <lineage>
        <taxon>Bacteria</taxon>
        <taxon>Bacillati</taxon>
        <taxon>Actinomycetota</taxon>
        <taxon>Actinomycetes</taxon>
        <taxon>Kitasatosporales</taxon>
        <taxon>Streptomycetaceae</taxon>
        <taxon>Mangrovactinospora</taxon>
    </lineage>
</organism>
<dbReference type="RefSeq" id="WP_071655281.1">
    <property type="nucleotide sequence ID" value="NZ_MLCF01000013.1"/>
</dbReference>
<accession>A0A1J7BZ41</accession>
<evidence type="ECO:0000313" key="2">
    <source>
        <dbReference type="Proteomes" id="UP000243342"/>
    </source>
</evidence>
<proteinExistence type="predicted"/>
<evidence type="ECO:0000313" key="1">
    <source>
        <dbReference type="EMBL" id="OIV38745.1"/>
    </source>
</evidence>
<dbReference type="OrthoDB" id="4571714at2"/>
<dbReference type="AlphaFoldDB" id="A0A1J7BZ41"/>
<keyword evidence="2" id="KW-1185">Reference proteome</keyword>
<name>A0A1J7BZ41_9ACTN</name>
<comment type="caution">
    <text evidence="1">The sequence shown here is derived from an EMBL/GenBank/DDBJ whole genome shotgun (WGS) entry which is preliminary data.</text>
</comment>
<dbReference type="EMBL" id="MLCF01000013">
    <property type="protein sequence ID" value="OIV38745.1"/>
    <property type="molecule type" value="Genomic_DNA"/>
</dbReference>
<sequence>MNKTIPLANGLRTDHPVPDLPFVDDSHLPLEDPTSLQALGRTADATTWGRADLQRATGAWLAFTTEPTRPHLAWAVRHHPNHGTTVLLIREQDASSMHTQWADEALLFRAGGYWWDGATWYRPGQVWDSTCGSYARRPVASATTVYAADLVADGDLAQGRIHPLDAFEDPDAGASPNWLDDLALWADVRSQRDAKPHLSGCVVRLAAPELTDNQLIAEHEFAQIGGIDVSDLDAHLADTTSDVPLPQATLAGHHWWSQPVVGDWAERRRRNPDSLVQVIAEQTSPSAPGPAEQHNRLRVLFASRLWQSHLHRGTWSADYPSIEAVDEVAAGLAADAMADLAGTLPVQDLAATVQSAIVNELVTHERLLRDAETGQFTEVSSFDMAPAVSRILDWLIRHQPAAAAKAISQAIGEAARGRGIPDACSARVISQSLHVSKLDRQVLRDYLERVLPPAGIRQELGSCPA</sequence>
<dbReference type="Proteomes" id="UP000243342">
    <property type="component" value="Unassembled WGS sequence"/>
</dbReference>
<reference evidence="1 2" key="1">
    <citation type="submission" date="2016-10" db="EMBL/GenBank/DDBJ databases">
        <title>Genome sequence of Streptomyces gilvigriseus MUSC 26.</title>
        <authorList>
            <person name="Lee L.-H."/>
            <person name="Ser H.-L."/>
        </authorList>
    </citation>
    <scope>NUCLEOTIDE SEQUENCE [LARGE SCALE GENOMIC DNA]</scope>
    <source>
        <strain evidence="1 2">MUSC 26</strain>
    </source>
</reference>